<reference evidence="2" key="1">
    <citation type="submission" date="2022-01" db="EMBL/GenBank/DDBJ databases">
        <authorList>
            <person name="Braso-Vives M."/>
        </authorList>
    </citation>
    <scope>NUCLEOTIDE SEQUENCE</scope>
</reference>
<proteinExistence type="predicted"/>
<feature type="domain" description="Methyltransferase type 12" evidence="1">
    <location>
        <begin position="38"/>
        <end position="134"/>
    </location>
</feature>
<dbReference type="CDD" id="cd02440">
    <property type="entry name" value="AdoMet_MTases"/>
    <property type="match status" value="1"/>
</dbReference>
<dbReference type="PANTHER" id="PTHR43464">
    <property type="entry name" value="METHYLTRANSFERASE"/>
    <property type="match status" value="1"/>
</dbReference>
<gene>
    <name evidence="2" type="primary">Hypp1801</name>
    <name evidence="2" type="ORF">BLAG_LOCUS15231</name>
</gene>
<evidence type="ECO:0000313" key="3">
    <source>
        <dbReference type="Proteomes" id="UP000838412"/>
    </source>
</evidence>
<dbReference type="SUPFAM" id="SSF53335">
    <property type="entry name" value="S-adenosyl-L-methionine-dependent methyltransferases"/>
    <property type="match status" value="1"/>
</dbReference>
<dbReference type="PANTHER" id="PTHR43464:SF23">
    <property type="entry name" value="JUVENILE HORMONE ACID O-METHYLTRANSFERASE"/>
    <property type="match status" value="1"/>
</dbReference>
<dbReference type="GO" id="GO:0010420">
    <property type="term" value="F:polyprenyldihydroxybenzoate methyltransferase activity"/>
    <property type="evidence" value="ECO:0007669"/>
    <property type="project" value="TreeGrafter"/>
</dbReference>
<dbReference type="Pfam" id="PF08242">
    <property type="entry name" value="Methyltransf_12"/>
    <property type="match status" value="1"/>
</dbReference>
<dbReference type="InterPro" id="IPR029063">
    <property type="entry name" value="SAM-dependent_MTases_sf"/>
</dbReference>
<dbReference type="Proteomes" id="UP000838412">
    <property type="component" value="Chromosome 3"/>
</dbReference>
<protein>
    <submittedName>
        <fullName evidence="2">Hypp1801 protein</fullName>
    </submittedName>
</protein>
<dbReference type="OrthoDB" id="66144at2759"/>
<dbReference type="EMBL" id="OV696688">
    <property type="protein sequence ID" value="CAH1257235.1"/>
    <property type="molecule type" value="Genomic_DNA"/>
</dbReference>
<sequence>MDITNLKTYSDQKRCVAASFGMQALQQYMRFEEGDTVLDAGCGTGEMCSYISKQPGVASVVGFDLSPDFISYAQLHNSAKNVLYHLADISDASTIKPEWQGAFSKVVCLFVLHWIRDKVSALKVLHSCLKVGGEILLVCPTDKTKVYRSQVLMASHPKWGPYAKDFVASILMPWPSRDLANQSHSSHLLEESGFDVIACHVGNYQYSFDSRDQLRDYLRLISPYLCSIPEDKQEEFLQDLEKMAQDCHVIAGDELLTRNDDYLVLRARKL</sequence>
<evidence type="ECO:0000259" key="1">
    <source>
        <dbReference type="Pfam" id="PF08242"/>
    </source>
</evidence>
<keyword evidence="3" id="KW-1185">Reference proteome</keyword>
<dbReference type="AlphaFoldDB" id="A0A8K0EMB4"/>
<accession>A0A8K0EMB4</accession>
<dbReference type="Gene3D" id="3.40.50.150">
    <property type="entry name" value="Vaccinia Virus protein VP39"/>
    <property type="match status" value="1"/>
</dbReference>
<evidence type="ECO:0000313" key="2">
    <source>
        <dbReference type="EMBL" id="CAH1257235.1"/>
    </source>
</evidence>
<name>A0A8K0EMB4_BRALA</name>
<organism evidence="2 3">
    <name type="scientific">Branchiostoma lanceolatum</name>
    <name type="common">Common lancelet</name>
    <name type="synonym">Amphioxus lanceolatum</name>
    <dbReference type="NCBI Taxonomy" id="7740"/>
    <lineage>
        <taxon>Eukaryota</taxon>
        <taxon>Metazoa</taxon>
        <taxon>Chordata</taxon>
        <taxon>Cephalochordata</taxon>
        <taxon>Leptocardii</taxon>
        <taxon>Amphioxiformes</taxon>
        <taxon>Branchiostomatidae</taxon>
        <taxon>Branchiostoma</taxon>
    </lineage>
</organism>
<dbReference type="InterPro" id="IPR013217">
    <property type="entry name" value="Methyltransf_12"/>
</dbReference>